<sequence length="121" mass="12574">MIWASASSVLANRRSALAAPRQRYAAAVGTALATQDIAFAYCWICGASMSAPETPPANRPWPRDSAAIACVVRGSVKGSPSVPILCHVLTSVAGCHHLGRTDQTTTLSIAAGAPAPRPYCR</sequence>
<organism evidence="1 2">
    <name type="scientific">Mycobacterium tuberculosis</name>
    <dbReference type="NCBI Taxonomy" id="1773"/>
    <lineage>
        <taxon>Bacteria</taxon>
        <taxon>Bacillati</taxon>
        <taxon>Actinomycetota</taxon>
        <taxon>Actinomycetes</taxon>
        <taxon>Mycobacteriales</taxon>
        <taxon>Mycobacteriaceae</taxon>
        <taxon>Mycobacterium</taxon>
        <taxon>Mycobacterium tuberculosis complex</taxon>
    </lineage>
</organism>
<accession>A0A916P8V4</accession>
<reference evidence="2" key="1">
    <citation type="submission" date="2015-03" db="EMBL/GenBank/DDBJ databases">
        <authorList>
            <consortium name="Pathogen Informatics"/>
        </authorList>
    </citation>
    <scope>NUCLEOTIDE SEQUENCE [LARGE SCALE GENOMIC DNA]</scope>
    <source>
        <strain evidence="2">N09902308</strain>
    </source>
</reference>
<dbReference type="Proteomes" id="UP000039021">
    <property type="component" value="Unassembled WGS sequence"/>
</dbReference>
<evidence type="ECO:0000313" key="2">
    <source>
        <dbReference type="Proteomes" id="UP000039021"/>
    </source>
</evidence>
<dbReference type="EMBL" id="CSBK01001767">
    <property type="protein sequence ID" value="COZ12173.1"/>
    <property type="molecule type" value="Genomic_DNA"/>
</dbReference>
<name>A0A916P8V4_MYCTX</name>
<proteinExistence type="predicted"/>
<gene>
    <name evidence="1" type="ORF">ERS007739_03416</name>
</gene>
<evidence type="ECO:0000313" key="1">
    <source>
        <dbReference type="EMBL" id="COZ12173.1"/>
    </source>
</evidence>
<protein>
    <submittedName>
        <fullName evidence="1">Uncharacterized protein</fullName>
    </submittedName>
</protein>
<dbReference type="AlphaFoldDB" id="A0A916P8V4"/>
<comment type="caution">
    <text evidence="1">The sequence shown here is derived from an EMBL/GenBank/DDBJ whole genome shotgun (WGS) entry which is preliminary data.</text>
</comment>